<feature type="transmembrane region" description="Helical" evidence="1">
    <location>
        <begin position="25"/>
        <end position="44"/>
    </location>
</feature>
<reference evidence="3" key="1">
    <citation type="submission" date="2016-10" db="EMBL/GenBank/DDBJ databases">
        <authorList>
            <person name="Varghese N."/>
            <person name="Submissions S."/>
        </authorList>
    </citation>
    <scope>NUCLEOTIDE SEQUENCE [LARGE SCALE GENOMIC DNA]</scope>
    <source>
        <strain evidence="3">CECT 8338</strain>
    </source>
</reference>
<gene>
    <name evidence="2" type="ORF">SAMN05216210_0957</name>
</gene>
<dbReference type="AlphaFoldDB" id="A0A1H2EQU6"/>
<evidence type="ECO:0000313" key="3">
    <source>
        <dbReference type="Proteomes" id="UP000243924"/>
    </source>
</evidence>
<protein>
    <recommendedName>
        <fullName evidence="4">PH domain-containing protein</fullName>
    </recommendedName>
</protein>
<sequence>MKPCACDYTFGPDLKPFVKRTQIRLIVDLMIWSVVAYISIIVLSELLPNWLQIAINGIAFFYIAGNILLYPMSKKRLASCEVKVYSDRVVYSFAGMATNIMFSEIDKIEPIPNLERIQEIKLVLKDRYIVNLGCLERMDVLYELILKSANSWRGSE</sequence>
<evidence type="ECO:0000256" key="1">
    <source>
        <dbReference type="SAM" id="Phobius"/>
    </source>
</evidence>
<name>A0A1H2EQU6_9GAMM</name>
<dbReference type="STRING" id="1434072.SAMN05216210_0957"/>
<organism evidence="2 3">
    <name type="scientific">Halopseudomonas salegens</name>
    <dbReference type="NCBI Taxonomy" id="1434072"/>
    <lineage>
        <taxon>Bacteria</taxon>
        <taxon>Pseudomonadati</taxon>
        <taxon>Pseudomonadota</taxon>
        <taxon>Gammaproteobacteria</taxon>
        <taxon>Pseudomonadales</taxon>
        <taxon>Pseudomonadaceae</taxon>
        <taxon>Halopseudomonas</taxon>
    </lineage>
</organism>
<keyword evidence="1" id="KW-0812">Transmembrane</keyword>
<feature type="transmembrane region" description="Helical" evidence="1">
    <location>
        <begin position="50"/>
        <end position="69"/>
    </location>
</feature>
<keyword evidence="3" id="KW-1185">Reference proteome</keyword>
<keyword evidence="1" id="KW-0472">Membrane</keyword>
<dbReference type="Proteomes" id="UP000243924">
    <property type="component" value="Chromosome I"/>
</dbReference>
<accession>A0A1H2EQU6</accession>
<evidence type="ECO:0008006" key="4">
    <source>
        <dbReference type="Google" id="ProtNLM"/>
    </source>
</evidence>
<keyword evidence="1" id="KW-1133">Transmembrane helix</keyword>
<dbReference type="EMBL" id="LT629787">
    <property type="protein sequence ID" value="SDT97461.1"/>
    <property type="molecule type" value="Genomic_DNA"/>
</dbReference>
<evidence type="ECO:0000313" key="2">
    <source>
        <dbReference type="EMBL" id="SDT97461.1"/>
    </source>
</evidence>
<proteinExistence type="predicted"/>